<dbReference type="RefSeq" id="WP_173778650.1">
    <property type="nucleotide sequence ID" value="NZ_JABSNO010000006.1"/>
</dbReference>
<proteinExistence type="predicted"/>
<evidence type="ECO:0000313" key="2">
    <source>
        <dbReference type="Proteomes" id="UP000610746"/>
    </source>
</evidence>
<sequence length="194" mass="22722">MVEKTYPDYKIFLFQRLERDMYKIEEDRKLVWKIAPEVEKIGSWDAQKATTKMYGRTWTAWFAKSLPFQDGPYKFHGLPGLIVKISDDSQSHLFELKAVKNLPKDYDWKTAAEKIAHIQPISLNPERFKKVFKIFRKDPMASTRQMMGSSGVTISWTDENGKVLDPNKQIKSQEENMLEGFKKDNNLLEIDLLK</sequence>
<name>A0A8J8G6G9_9FLAO</name>
<reference evidence="1" key="1">
    <citation type="submission" date="2020-05" db="EMBL/GenBank/DDBJ databases">
        <title>Genomic Encyclopedia of Type Strains, Phase IV (KMG-V): Genome sequencing to study the core and pangenomes of soil and plant-associated prokaryotes.</title>
        <authorList>
            <person name="Whitman W."/>
        </authorList>
    </citation>
    <scope>NUCLEOTIDE SEQUENCE</scope>
    <source>
        <strain evidence="1">16F</strain>
    </source>
</reference>
<accession>A0A8J8G6G9</accession>
<protein>
    <submittedName>
        <fullName evidence="1">GLPGLI family protein</fullName>
    </submittedName>
</protein>
<dbReference type="NCBIfam" id="TIGR01200">
    <property type="entry name" value="GLPGLI"/>
    <property type="match status" value="1"/>
</dbReference>
<keyword evidence="2" id="KW-1185">Reference proteome</keyword>
<dbReference type="EMBL" id="JABSNO010000006">
    <property type="protein sequence ID" value="NRS92033.1"/>
    <property type="molecule type" value="Genomic_DNA"/>
</dbReference>
<dbReference type="AlphaFoldDB" id="A0A8J8G6G9"/>
<organism evidence="1 2">
    <name type="scientific">Frigoriflavimonas asaccharolytica</name>
    <dbReference type="NCBI Taxonomy" id="2735899"/>
    <lineage>
        <taxon>Bacteria</taxon>
        <taxon>Pseudomonadati</taxon>
        <taxon>Bacteroidota</taxon>
        <taxon>Flavobacteriia</taxon>
        <taxon>Flavobacteriales</taxon>
        <taxon>Weeksellaceae</taxon>
        <taxon>Frigoriflavimonas</taxon>
    </lineage>
</organism>
<comment type="caution">
    <text evidence="1">The sequence shown here is derived from an EMBL/GenBank/DDBJ whole genome shotgun (WGS) entry which is preliminary data.</text>
</comment>
<dbReference type="InterPro" id="IPR005901">
    <property type="entry name" value="GLPGLI"/>
</dbReference>
<dbReference type="Pfam" id="PF09697">
    <property type="entry name" value="Porph_ging"/>
    <property type="match status" value="1"/>
</dbReference>
<evidence type="ECO:0000313" key="1">
    <source>
        <dbReference type="EMBL" id="NRS92033.1"/>
    </source>
</evidence>
<dbReference type="Proteomes" id="UP000610746">
    <property type="component" value="Unassembled WGS sequence"/>
</dbReference>
<gene>
    <name evidence="1" type="ORF">HNQ03_001100</name>
</gene>